<dbReference type="GO" id="GO:0005506">
    <property type="term" value="F:iron ion binding"/>
    <property type="evidence" value="ECO:0007669"/>
    <property type="project" value="InterPro"/>
</dbReference>
<dbReference type="AlphaFoldDB" id="A0A8J2KJD0"/>
<dbReference type="EMBL" id="CAJVCH010412865">
    <property type="protein sequence ID" value="CAG7818153.1"/>
    <property type="molecule type" value="Genomic_DNA"/>
</dbReference>
<name>A0A8J2KJD0_9HEXA</name>
<dbReference type="GO" id="GO:0016705">
    <property type="term" value="F:oxidoreductase activity, acting on paired donors, with incorporation or reduction of molecular oxygen"/>
    <property type="evidence" value="ECO:0007669"/>
    <property type="project" value="InterPro"/>
</dbReference>
<dbReference type="OrthoDB" id="1055148at2759"/>
<keyword evidence="2" id="KW-1185">Reference proteome</keyword>
<feature type="non-terminal residue" evidence="1">
    <location>
        <position position="1"/>
    </location>
</feature>
<dbReference type="GO" id="GO:0020037">
    <property type="term" value="F:heme binding"/>
    <property type="evidence" value="ECO:0007669"/>
    <property type="project" value="InterPro"/>
</dbReference>
<proteinExistence type="predicted"/>
<dbReference type="GO" id="GO:0004497">
    <property type="term" value="F:monooxygenase activity"/>
    <property type="evidence" value="ECO:0007669"/>
    <property type="project" value="InterPro"/>
</dbReference>
<comment type="caution">
    <text evidence="1">The sequence shown here is derived from an EMBL/GenBank/DDBJ whole genome shotgun (WGS) entry which is preliminary data.</text>
</comment>
<gene>
    <name evidence="1" type="ORF">AFUS01_LOCUS28676</name>
</gene>
<evidence type="ECO:0000313" key="1">
    <source>
        <dbReference type="EMBL" id="CAG7818153.1"/>
    </source>
</evidence>
<dbReference type="Pfam" id="PF00067">
    <property type="entry name" value="p450"/>
    <property type="match status" value="1"/>
</dbReference>
<dbReference type="Proteomes" id="UP000708208">
    <property type="component" value="Unassembled WGS sequence"/>
</dbReference>
<sequence>MDPDLWENPKEFKPERFYDKEAHIFRRSIDSETVPKQSSIQRIFKNGYRLWRLMKFRKLKS</sequence>
<organism evidence="1 2">
    <name type="scientific">Allacma fusca</name>
    <dbReference type="NCBI Taxonomy" id="39272"/>
    <lineage>
        <taxon>Eukaryota</taxon>
        <taxon>Metazoa</taxon>
        <taxon>Ecdysozoa</taxon>
        <taxon>Arthropoda</taxon>
        <taxon>Hexapoda</taxon>
        <taxon>Collembola</taxon>
        <taxon>Symphypleona</taxon>
        <taxon>Sminthuridae</taxon>
        <taxon>Allacma</taxon>
    </lineage>
</organism>
<accession>A0A8J2KJD0</accession>
<protein>
    <submittedName>
        <fullName evidence="1">Uncharacterized protein</fullName>
    </submittedName>
</protein>
<dbReference type="InterPro" id="IPR001128">
    <property type="entry name" value="Cyt_P450"/>
</dbReference>
<reference evidence="1" key="1">
    <citation type="submission" date="2021-06" db="EMBL/GenBank/DDBJ databases">
        <authorList>
            <person name="Hodson N. C."/>
            <person name="Mongue J. A."/>
            <person name="Jaron S. K."/>
        </authorList>
    </citation>
    <scope>NUCLEOTIDE SEQUENCE</scope>
</reference>
<evidence type="ECO:0000313" key="2">
    <source>
        <dbReference type="Proteomes" id="UP000708208"/>
    </source>
</evidence>